<evidence type="ECO:0000256" key="2">
    <source>
        <dbReference type="ARBA" id="ARBA00010996"/>
    </source>
</evidence>
<keyword evidence="10" id="KW-1015">Disulfide bond</keyword>
<dbReference type="GO" id="GO:0005743">
    <property type="term" value="C:mitochondrial inner membrane"/>
    <property type="evidence" value="ECO:0007669"/>
    <property type="project" value="UniProtKB-SubCell"/>
</dbReference>
<evidence type="ECO:0000256" key="8">
    <source>
        <dbReference type="PIRNR" id="PIRNR037736"/>
    </source>
</evidence>
<keyword evidence="14" id="KW-1185">Reference proteome</keyword>
<sequence length="273" mass="30637">MQAVILRGLRHAYRSSTRSERTLTNVRVDSRSAVRHTRCSRAYSSVPSSGDRDRTAVGVFSPTAAAIFIATGAGLFYYFKSEKESLKKKKEEELASKAYGRPQIGGPFSLLTHDNKPFTEKDVLGKWTLIYFGFTNCPDICPEELDKMGGAVNALEKRYGTAIQPVFISVDPPRDTPARIASYLSEFHPRLVGLTGSYQDTKAVCKAYRVYFSTPPTAKADDDYLVDHSIFFYFMDPDGQFVDAFGKDTSMEAVVARVEKEIGEWEKDGRWKM</sequence>
<keyword evidence="7 11" id="KW-0472">Membrane</keyword>
<evidence type="ECO:0000313" key="14">
    <source>
        <dbReference type="Proteomes" id="UP000736335"/>
    </source>
</evidence>
<feature type="binding site" evidence="9">
    <location>
        <position position="141"/>
    </location>
    <ligand>
        <name>Cu cation</name>
        <dbReference type="ChEBI" id="CHEBI:23378"/>
    </ligand>
</feature>
<feature type="disulfide bond" description="Redox-active" evidence="10">
    <location>
        <begin position="137"/>
        <end position="141"/>
    </location>
</feature>
<organism evidence="13 14">
    <name type="scientific">Thelephora terrestris</name>
    <dbReference type="NCBI Taxonomy" id="56493"/>
    <lineage>
        <taxon>Eukaryota</taxon>
        <taxon>Fungi</taxon>
        <taxon>Dikarya</taxon>
        <taxon>Basidiomycota</taxon>
        <taxon>Agaricomycotina</taxon>
        <taxon>Agaricomycetes</taxon>
        <taxon>Thelephorales</taxon>
        <taxon>Thelephoraceae</taxon>
        <taxon>Thelephora</taxon>
    </lineage>
</organism>
<dbReference type="PIRSF" id="PIRSF037736">
    <property type="entry name" value="SCO1"/>
    <property type="match status" value="1"/>
</dbReference>
<dbReference type="GO" id="GO:0033617">
    <property type="term" value="P:mitochondrial respiratory chain complex IV assembly"/>
    <property type="evidence" value="ECO:0007669"/>
    <property type="project" value="TreeGrafter"/>
</dbReference>
<dbReference type="InterPro" id="IPR013766">
    <property type="entry name" value="Thioredoxin_domain"/>
</dbReference>
<dbReference type="InterPro" id="IPR017276">
    <property type="entry name" value="Synth_of_cyt-c-oxidase_Sco1/2"/>
</dbReference>
<keyword evidence="5 9" id="KW-0186">Copper</keyword>
<feature type="domain" description="Thioredoxin" evidence="12">
    <location>
        <begin position="99"/>
        <end position="263"/>
    </location>
</feature>
<dbReference type="SUPFAM" id="SSF52833">
    <property type="entry name" value="Thioredoxin-like"/>
    <property type="match status" value="1"/>
</dbReference>
<proteinExistence type="inferred from homology"/>
<evidence type="ECO:0000256" key="10">
    <source>
        <dbReference type="PIRSR" id="PIRSR603782-2"/>
    </source>
</evidence>
<reference evidence="13" key="1">
    <citation type="journal article" date="2020" name="Nat. Commun.">
        <title>Large-scale genome sequencing of mycorrhizal fungi provides insights into the early evolution of symbiotic traits.</title>
        <authorList>
            <person name="Miyauchi S."/>
            <person name="Kiss E."/>
            <person name="Kuo A."/>
            <person name="Drula E."/>
            <person name="Kohler A."/>
            <person name="Sanchez-Garcia M."/>
            <person name="Morin E."/>
            <person name="Andreopoulos B."/>
            <person name="Barry K.W."/>
            <person name="Bonito G."/>
            <person name="Buee M."/>
            <person name="Carver A."/>
            <person name="Chen C."/>
            <person name="Cichocki N."/>
            <person name="Clum A."/>
            <person name="Culley D."/>
            <person name="Crous P.W."/>
            <person name="Fauchery L."/>
            <person name="Girlanda M."/>
            <person name="Hayes R.D."/>
            <person name="Keri Z."/>
            <person name="LaButti K."/>
            <person name="Lipzen A."/>
            <person name="Lombard V."/>
            <person name="Magnuson J."/>
            <person name="Maillard F."/>
            <person name="Murat C."/>
            <person name="Nolan M."/>
            <person name="Ohm R.A."/>
            <person name="Pangilinan J."/>
            <person name="Pereira M.F."/>
            <person name="Perotto S."/>
            <person name="Peter M."/>
            <person name="Pfister S."/>
            <person name="Riley R."/>
            <person name="Sitrit Y."/>
            <person name="Stielow J.B."/>
            <person name="Szollosi G."/>
            <person name="Zifcakova L."/>
            <person name="Stursova M."/>
            <person name="Spatafora J.W."/>
            <person name="Tedersoo L."/>
            <person name="Vaario L.M."/>
            <person name="Yamada A."/>
            <person name="Yan M."/>
            <person name="Wang P."/>
            <person name="Xu J."/>
            <person name="Bruns T."/>
            <person name="Baldrian P."/>
            <person name="Vilgalys R."/>
            <person name="Dunand C."/>
            <person name="Henrissat B."/>
            <person name="Grigoriev I.V."/>
            <person name="Hibbett D."/>
            <person name="Nagy L.G."/>
            <person name="Martin F.M."/>
        </authorList>
    </citation>
    <scope>NUCLEOTIDE SEQUENCE</scope>
    <source>
        <strain evidence="13">UH-Tt-Lm1</strain>
    </source>
</reference>
<dbReference type="PANTHER" id="PTHR12151:SF5">
    <property type="entry name" value="AT19154P"/>
    <property type="match status" value="1"/>
</dbReference>
<dbReference type="EMBL" id="WIUZ02000012">
    <property type="protein sequence ID" value="KAF9782149.1"/>
    <property type="molecule type" value="Genomic_DNA"/>
</dbReference>
<dbReference type="PANTHER" id="PTHR12151">
    <property type="entry name" value="ELECTRON TRANSPORT PROTIN SCO1/SENC FAMILY MEMBER"/>
    <property type="match status" value="1"/>
</dbReference>
<evidence type="ECO:0000313" key="13">
    <source>
        <dbReference type="EMBL" id="KAF9782149.1"/>
    </source>
</evidence>
<feature type="binding site" evidence="9">
    <location>
        <position position="137"/>
    </location>
    <ligand>
        <name>Cu cation</name>
        <dbReference type="ChEBI" id="CHEBI:23378"/>
    </ligand>
</feature>
<reference evidence="13" key="2">
    <citation type="submission" date="2020-11" db="EMBL/GenBank/DDBJ databases">
        <authorList>
            <consortium name="DOE Joint Genome Institute"/>
            <person name="Kuo A."/>
            <person name="Miyauchi S."/>
            <person name="Kiss E."/>
            <person name="Drula E."/>
            <person name="Kohler A."/>
            <person name="Sanchez-Garcia M."/>
            <person name="Andreopoulos B."/>
            <person name="Barry K.W."/>
            <person name="Bonito G."/>
            <person name="Buee M."/>
            <person name="Carver A."/>
            <person name="Chen C."/>
            <person name="Cichocki N."/>
            <person name="Clum A."/>
            <person name="Culley D."/>
            <person name="Crous P.W."/>
            <person name="Fauchery L."/>
            <person name="Girlanda M."/>
            <person name="Hayes R."/>
            <person name="Keri Z."/>
            <person name="Labutti K."/>
            <person name="Lipzen A."/>
            <person name="Lombard V."/>
            <person name="Magnuson J."/>
            <person name="Maillard F."/>
            <person name="Morin E."/>
            <person name="Murat C."/>
            <person name="Nolan M."/>
            <person name="Ohm R."/>
            <person name="Pangilinan J."/>
            <person name="Pereira M."/>
            <person name="Perotto S."/>
            <person name="Peter M."/>
            <person name="Riley R."/>
            <person name="Sitrit Y."/>
            <person name="Stielow B."/>
            <person name="Szollosi G."/>
            <person name="Zifcakova L."/>
            <person name="Stursova M."/>
            <person name="Spatafora J.W."/>
            <person name="Tedersoo L."/>
            <person name="Vaario L.-M."/>
            <person name="Yamada A."/>
            <person name="Yan M."/>
            <person name="Wang P."/>
            <person name="Xu J."/>
            <person name="Bruns T."/>
            <person name="Baldrian P."/>
            <person name="Vilgalys R."/>
            <person name="Henrissat B."/>
            <person name="Grigoriev I.V."/>
            <person name="Hibbett D."/>
            <person name="Nagy L.G."/>
            <person name="Martin F.M."/>
        </authorList>
    </citation>
    <scope>NUCLEOTIDE SEQUENCE</scope>
    <source>
        <strain evidence="13">UH-Tt-Lm1</strain>
    </source>
</reference>
<dbReference type="InterPro" id="IPR036249">
    <property type="entry name" value="Thioredoxin-like_sf"/>
</dbReference>
<dbReference type="FunFam" id="3.40.30.10:FF:000013">
    <property type="entry name" value="Blast:Protein SCO1 homolog, mitochondrial"/>
    <property type="match status" value="1"/>
</dbReference>
<evidence type="ECO:0000259" key="12">
    <source>
        <dbReference type="PROSITE" id="PS51352"/>
    </source>
</evidence>
<evidence type="ECO:0000256" key="4">
    <source>
        <dbReference type="ARBA" id="ARBA00022792"/>
    </source>
</evidence>
<keyword evidence="6 8" id="KW-0496">Mitochondrion</keyword>
<keyword evidence="3 9" id="KW-0479">Metal-binding</keyword>
<dbReference type="Gene3D" id="3.40.30.10">
    <property type="entry name" value="Glutaredoxin"/>
    <property type="match status" value="1"/>
</dbReference>
<evidence type="ECO:0000256" key="1">
    <source>
        <dbReference type="ARBA" id="ARBA00004273"/>
    </source>
</evidence>
<feature type="transmembrane region" description="Helical" evidence="11">
    <location>
        <begin position="59"/>
        <end position="79"/>
    </location>
</feature>
<keyword evidence="4 8" id="KW-0999">Mitochondrion inner membrane</keyword>
<dbReference type="Pfam" id="PF02630">
    <property type="entry name" value="SCO1-SenC"/>
    <property type="match status" value="1"/>
</dbReference>
<keyword evidence="11" id="KW-1133">Transmembrane helix</keyword>
<keyword evidence="11" id="KW-0812">Transmembrane</keyword>
<dbReference type="OrthoDB" id="270009at2759"/>
<comment type="caution">
    <text evidence="13">The sequence shown here is derived from an EMBL/GenBank/DDBJ whole genome shotgun (WGS) entry which is preliminary data.</text>
</comment>
<protein>
    <submittedName>
        <fullName evidence="13">H-sco1</fullName>
    </submittedName>
</protein>
<evidence type="ECO:0000256" key="5">
    <source>
        <dbReference type="ARBA" id="ARBA00023008"/>
    </source>
</evidence>
<dbReference type="AlphaFoldDB" id="A0A9P6H9P4"/>
<dbReference type="CDD" id="cd02968">
    <property type="entry name" value="SCO"/>
    <property type="match status" value="1"/>
</dbReference>
<feature type="binding site" evidence="9">
    <location>
        <position position="228"/>
    </location>
    <ligand>
        <name>Cu cation</name>
        <dbReference type="ChEBI" id="CHEBI:23378"/>
    </ligand>
</feature>
<evidence type="ECO:0000256" key="3">
    <source>
        <dbReference type="ARBA" id="ARBA00022723"/>
    </source>
</evidence>
<dbReference type="Proteomes" id="UP000736335">
    <property type="component" value="Unassembled WGS sequence"/>
</dbReference>
<gene>
    <name evidence="13" type="ORF">BJ322DRAFT_1074528</name>
</gene>
<evidence type="ECO:0000256" key="9">
    <source>
        <dbReference type="PIRSR" id="PIRSR037736-1"/>
    </source>
</evidence>
<comment type="similarity">
    <text evidence="2 8">Belongs to the SCO1/2 family.</text>
</comment>
<dbReference type="GO" id="GO:0005507">
    <property type="term" value="F:copper ion binding"/>
    <property type="evidence" value="ECO:0007669"/>
    <property type="project" value="InterPro"/>
</dbReference>
<evidence type="ECO:0000256" key="6">
    <source>
        <dbReference type="ARBA" id="ARBA00023128"/>
    </source>
</evidence>
<dbReference type="InterPro" id="IPR003782">
    <property type="entry name" value="SCO1/SenC"/>
</dbReference>
<accession>A0A9P6H9P4</accession>
<dbReference type="GO" id="GO:0006878">
    <property type="term" value="P:intracellular copper ion homeostasis"/>
    <property type="evidence" value="ECO:0007669"/>
    <property type="project" value="UniProtKB-UniRule"/>
</dbReference>
<evidence type="ECO:0000256" key="11">
    <source>
        <dbReference type="SAM" id="Phobius"/>
    </source>
</evidence>
<dbReference type="PROSITE" id="PS51352">
    <property type="entry name" value="THIOREDOXIN_2"/>
    <property type="match status" value="1"/>
</dbReference>
<dbReference type="GO" id="GO:0016531">
    <property type="term" value="F:copper chaperone activity"/>
    <property type="evidence" value="ECO:0007669"/>
    <property type="project" value="InterPro"/>
</dbReference>
<evidence type="ECO:0000256" key="7">
    <source>
        <dbReference type="ARBA" id="ARBA00023136"/>
    </source>
</evidence>
<name>A0A9P6H9P4_9AGAM</name>
<comment type="subcellular location">
    <subcellularLocation>
        <location evidence="1 8">Mitochondrion inner membrane</location>
    </subcellularLocation>
</comment>